<feature type="transmembrane region" description="Helical" evidence="7">
    <location>
        <begin position="66"/>
        <end position="87"/>
    </location>
</feature>
<comment type="caution">
    <text evidence="9">The sequence shown here is derived from an EMBL/GenBank/DDBJ whole genome shotgun (WGS) entry which is preliminary data.</text>
</comment>
<feature type="domain" description="Rhodopsin" evidence="8">
    <location>
        <begin position="26"/>
        <end position="252"/>
    </location>
</feature>
<dbReference type="AlphaFoldDB" id="A0A9P5HM68"/>
<dbReference type="GO" id="GO:0016020">
    <property type="term" value="C:membrane"/>
    <property type="evidence" value="ECO:0007669"/>
    <property type="project" value="UniProtKB-SubCell"/>
</dbReference>
<dbReference type="Pfam" id="PF20684">
    <property type="entry name" value="Fung_rhodopsin"/>
    <property type="match status" value="1"/>
</dbReference>
<proteinExistence type="inferred from homology"/>
<dbReference type="Proteomes" id="UP000722485">
    <property type="component" value="Unassembled WGS sequence"/>
</dbReference>
<dbReference type="PANTHER" id="PTHR33048:SF47">
    <property type="entry name" value="INTEGRAL MEMBRANE PROTEIN-RELATED"/>
    <property type="match status" value="1"/>
</dbReference>
<sequence>MDLEGPALAPPDGVTSNFNNPPNRNDLAWGVLLTCSIITTICFCVRAYGRLYLARKFQTEEVLVTLAYWVFIFGVCYSFVLPLLKIAILVEWCRVFVLPGSKAKSVFFWGCVVVIFIQITANIAIVVALNMQCTPHSAIWDFTIESKCWELFKLQVASASIHLICDVAIFLLPQRMIWTLKMTWRKRLGISIIFGLGLVACVSAGFRLGVTITHGKAADAVYTLGPLAFWATAEMTCGFFIVCIPCIPKILRETGVIRAFKKRFGMKATDPDSRPTAETYGGTDGSKNSKLRTTSSNAYYKLDEDGVPLQALSGSESTEQLRAEQPVNSHGVTVTRTTQVMVTHDENGHNEGGTSKLYLKSQQPWPR</sequence>
<dbReference type="OrthoDB" id="4682787at2759"/>
<protein>
    <recommendedName>
        <fullName evidence="8">Rhodopsin domain-containing protein</fullName>
    </recommendedName>
</protein>
<feature type="transmembrane region" description="Helical" evidence="7">
    <location>
        <begin position="188"/>
        <end position="208"/>
    </location>
</feature>
<evidence type="ECO:0000256" key="2">
    <source>
        <dbReference type="ARBA" id="ARBA00022692"/>
    </source>
</evidence>
<evidence type="ECO:0000313" key="9">
    <source>
        <dbReference type="EMBL" id="KAF7558193.1"/>
    </source>
</evidence>
<feature type="region of interest" description="Disordered" evidence="6">
    <location>
        <begin position="267"/>
        <end position="291"/>
    </location>
</feature>
<keyword evidence="3 7" id="KW-1133">Transmembrane helix</keyword>
<name>A0A9P5HM68_9HYPO</name>
<feature type="transmembrane region" description="Helical" evidence="7">
    <location>
        <begin position="228"/>
        <end position="251"/>
    </location>
</feature>
<keyword evidence="10" id="KW-1185">Reference proteome</keyword>
<keyword evidence="4 7" id="KW-0472">Membrane</keyword>
<accession>A0A9P5HM68</accession>
<evidence type="ECO:0000256" key="6">
    <source>
        <dbReference type="SAM" id="MobiDB-lite"/>
    </source>
</evidence>
<evidence type="ECO:0000256" key="4">
    <source>
        <dbReference type="ARBA" id="ARBA00023136"/>
    </source>
</evidence>
<comment type="subcellular location">
    <subcellularLocation>
        <location evidence="1">Membrane</location>
        <topology evidence="1">Multi-pass membrane protein</topology>
    </subcellularLocation>
</comment>
<keyword evidence="2 7" id="KW-0812">Transmembrane</keyword>
<dbReference type="InterPro" id="IPR049326">
    <property type="entry name" value="Rhodopsin_dom_fungi"/>
</dbReference>
<evidence type="ECO:0000259" key="8">
    <source>
        <dbReference type="Pfam" id="PF20684"/>
    </source>
</evidence>
<organism evidence="9 10">
    <name type="scientific">Cylindrodendrum hubeiense</name>
    <dbReference type="NCBI Taxonomy" id="595255"/>
    <lineage>
        <taxon>Eukaryota</taxon>
        <taxon>Fungi</taxon>
        <taxon>Dikarya</taxon>
        <taxon>Ascomycota</taxon>
        <taxon>Pezizomycotina</taxon>
        <taxon>Sordariomycetes</taxon>
        <taxon>Hypocreomycetidae</taxon>
        <taxon>Hypocreales</taxon>
        <taxon>Nectriaceae</taxon>
        <taxon>Cylindrodendrum</taxon>
    </lineage>
</organism>
<evidence type="ECO:0000256" key="1">
    <source>
        <dbReference type="ARBA" id="ARBA00004141"/>
    </source>
</evidence>
<dbReference type="PANTHER" id="PTHR33048">
    <property type="entry name" value="PTH11-LIKE INTEGRAL MEMBRANE PROTEIN (AFU_ORTHOLOGUE AFUA_5G11245)"/>
    <property type="match status" value="1"/>
</dbReference>
<feature type="transmembrane region" description="Helical" evidence="7">
    <location>
        <begin position="27"/>
        <end position="45"/>
    </location>
</feature>
<evidence type="ECO:0000256" key="3">
    <source>
        <dbReference type="ARBA" id="ARBA00022989"/>
    </source>
</evidence>
<gene>
    <name evidence="9" type="ORF">G7Z17_g19</name>
</gene>
<evidence type="ECO:0000313" key="10">
    <source>
        <dbReference type="Proteomes" id="UP000722485"/>
    </source>
</evidence>
<feature type="transmembrane region" description="Helical" evidence="7">
    <location>
        <begin position="107"/>
        <end position="129"/>
    </location>
</feature>
<dbReference type="EMBL" id="JAANBB010000001">
    <property type="protein sequence ID" value="KAF7558193.1"/>
    <property type="molecule type" value="Genomic_DNA"/>
</dbReference>
<comment type="similarity">
    <text evidence="5">Belongs to the SAT4 family.</text>
</comment>
<reference evidence="9" key="1">
    <citation type="submission" date="2020-03" db="EMBL/GenBank/DDBJ databases">
        <title>Draft Genome Sequence of Cylindrodendrum hubeiense.</title>
        <authorList>
            <person name="Buettner E."/>
            <person name="Kellner H."/>
        </authorList>
    </citation>
    <scope>NUCLEOTIDE SEQUENCE</scope>
    <source>
        <strain evidence="9">IHI 201604</strain>
    </source>
</reference>
<evidence type="ECO:0000256" key="7">
    <source>
        <dbReference type="SAM" id="Phobius"/>
    </source>
</evidence>
<feature type="region of interest" description="Disordered" evidence="6">
    <location>
        <begin position="345"/>
        <end position="367"/>
    </location>
</feature>
<dbReference type="InterPro" id="IPR052337">
    <property type="entry name" value="SAT4-like"/>
</dbReference>
<evidence type="ECO:0000256" key="5">
    <source>
        <dbReference type="ARBA" id="ARBA00038359"/>
    </source>
</evidence>